<dbReference type="HAMAP" id="MF_02019">
    <property type="entry name" value="MurF"/>
    <property type="match status" value="1"/>
</dbReference>
<gene>
    <name evidence="10" type="primary">murF</name>
    <name evidence="15" type="ordered locus">S70_03885</name>
</gene>
<dbReference type="NCBIfam" id="TIGR01143">
    <property type="entry name" value="murF"/>
    <property type="match status" value="1"/>
</dbReference>
<dbReference type="SUPFAM" id="SSF53623">
    <property type="entry name" value="MurD-like peptide ligases, catalytic domain"/>
    <property type="match status" value="1"/>
</dbReference>
<comment type="function">
    <text evidence="10 11">Involved in cell wall formation. Catalyzes the final step in the synthesis of UDP-N-acetylmuramoyl-pentapeptide, the precursor of murein.</text>
</comment>
<dbReference type="SUPFAM" id="SSF63418">
    <property type="entry name" value="MurE/MurF N-terminal domain"/>
    <property type="match status" value="1"/>
</dbReference>
<dbReference type="HOGENOM" id="CLU_031507_4_0_6"/>
<dbReference type="GO" id="GO:0005737">
    <property type="term" value="C:cytoplasm"/>
    <property type="evidence" value="ECO:0007669"/>
    <property type="project" value="UniProtKB-SubCell"/>
</dbReference>
<evidence type="ECO:0000256" key="5">
    <source>
        <dbReference type="ARBA" id="ARBA00022840"/>
    </source>
</evidence>
<dbReference type="KEGG" id="psi:S70_03885"/>
<dbReference type="GO" id="GO:0047480">
    <property type="term" value="F:UDP-N-acetylmuramoyl-tripeptide-D-alanyl-D-alanine ligase activity"/>
    <property type="evidence" value="ECO:0007669"/>
    <property type="project" value="UniProtKB-UniRule"/>
</dbReference>
<protein>
    <recommendedName>
        <fullName evidence="10 11">UDP-N-acetylmuramoyl-tripeptide--D-alanyl-D-alanine ligase</fullName>
        <ecNumber evidence="10 11">6.3.2.10</ecNumber>
    </recommendedName>
    <alternativeName>
        <fullName evidence="10">D-alanyl-D-alanine-adding enzyme</fullName>
    </alternativeName>
</protein>
<dbReference type="Pfam" id="PF02875">
    <property type="entry name" value="Mur_ligase_C"/>
    <property type="match status" value="1"/>
</dbReference>
<dbReference type="PATRIC" id="fig|1157951.4.peg.767"/>
<dbReference type="InterPro" id="IPR000713">
    <property type="entry name" value="Mur_ligase_N"/>
</dbReference>
<dbReference type="InterPro" id="IPR005863">
    <property type="entry name" value="UDP-N-AcMur_synth"/>
</dbReference>
<dbReference type="InterPro" id="IPR036565">
    <property type="entry name" value="Mur-like_cat_sf"/>
</dbReference>
<keyword evidence="6 10" id="KW-0133">Cell shape</keyword>
<dbReference type="NCBIfam" id="NF008041">
    <property type="entry name" value="PRK10773.1"/>
    <property type="match status" value="1"/>
</dbReference>
<feature type="domain" description="Mur ligase central" evidence="14">
    <location>
        <begin position="112"/>
        <end position="298"/>
    </location>
</feature>
<dbReference type="RefSeq" id="WP_014656418.1">
    <property type="nucleotide sequence ID" value="NC_017731.1"/>
</dbReference>
<comment type="catalytic activity">
    <reaction evidence="10 11">
        <text>D-alanyl-D-alanine + UDP-N-acetyl-alpha-D-muramoyl-L-alanyl-gamma-D-glutamyl-meso-2,6-diaminopimelate + ATP = UDP-N-acetyl-alpha-D-muramoyl-L-alanyl-gamma-D-glutamyl-meso-2,6-diaminopimeloyl-D-alanyl-D-alanine + ADP + phosphate + H(+)</text>
        <dbReference type="Rhea" id="RHEA:28374"/>
        <dbReference type="ChEBI" id="CHEBI:15378"/>
        <dbReference type="ChEBI" id="CHEBI:30616"/>
        <dbReference type="ChEBI" id="CHEBI:43474"/>
        <dbReference type="ChEBI" id="CHEBI:57822"/>
        <dbReference type="ChEBI" id="CHEBI:61386"/>
        <dbReference type="ChEBI" id="CHEBI:83905"/>
        <dbReference type="ChEBI" id="CHEBI:456216"/>
        <dbReference type="EC" id="6.3.2.10"/>
    </reaction>
</comment>
<accession>A0A140NJ36</accession>
<reference evidence="16" key="2">
    <citation type="submission" date="2012-04" db="EMBL/GenBank/DDBJ databases">
        <title>Complete genome sequence of Providencia stuartii clinical isolate MRSN 2154.</title>
        <authorList>
            <person name="Clifford R.J."/>
            <person name="Hang J."/>
            <person name="Riley M.C."/>
            <person name="Onmus-Leone F."/>
            <person name="Kuschner R.A."/>
            <person name="Lesho E.P."/>
            <person name="Waterman P.E."/>
        </authorList>
    </citation>
    <scope>NUCLEOTIDE SEQUENCE [LARGE SCALE GENOMIC DNA]</scope>
    <source>
        <strain evidence="16">MRSN 2154</strain>
    </source>
</reference>
<dbReference type="GO" id="GO:0008766">
    <property type="term" value="F:UDP-N-acetylmuramoylalanyl-D-glutamyl-2,6-diaminopimelate-D-alanyl-D-alanine ligase activity"/>
    <property type="evidence" value="ECO:0007669"/>
    <property type="project" value="RHEA"/>
</dbReference>
<dbReference type="GO" id="GO:0008360">
    <property type="term" value="P:regulation of cell shape"/>
    <property type="evidence" value="ECO:0007669"/>
    <property type="project" value="UniProtKB-KW"/>
</dbReference>
<feature type="domain" description="Mur ligase C-terminal" evidence="13">
    <location>
        <begin position="320"/>
        <end position="439"/>
    </location>
</feature>
<dbReference type="PANTHER" id="PTHR43024">
    <property type="entry name" value="UDP-N-ACETYLMURAMOYL-TRIPEPTIDE--D-ALANYL-D-ALANINE LIGASE"/>
    <property type="match status" value="1"/>
</dbReference>
<evidence type="ECO:0000256" key="9">
    <source>
        <dbReference type="ARBA" id="ARBA00023316"/>
    </source>
</evidence>
<dbReference type="AlphaFoldDB" id="A0A140NJ36"/>
<evidence type="ECO:0000256" key="3">
    <source>
        <dbReference type="ARBA" id="ARBA00022618"/>
    </source>
</evidence>
<comment type="similarity">
    <text evidence="10">Belongs to the MurCDEF family. MurF subfamily.</text>
</comment>
<keyword evidence="7 10" id="KW-0573">Peptidoglycan synthesis</keyword>
<evidence type="ECO:0000256" key="1">
    <source>
        <dbReference type="ARBA" id="ARBA00022490"/>
    </source>
</evidence>
<evidence type="ECO:0000256" key="2">
    <source>
        <dbReference type="ARBA" id="ARBA00022598"/>
    </source>
</evidence>
<evidence type="ECO:0000256" key="7">
    <source>
        <dbReference type="ARBA" id="ARBA00022984"/>
    </source>
</evidence>
<dbReference type="OrthoDB" id="9801978at2"/>
<keyword evidence="3 10" id="KW-0132">Cell division</keyword>
<evidence type="ECO:0000259" key="12">
    <source>
        <dbReference type="Pfam" id="PF01225"/>
    </source>
</evidence>
<keyword evidence="1 10" id="KW-0963">Cytoplasm</keyword>
<evidence type="ECO:0000256" key="8">
    <source>
        <dbReference type="ARBA" id="ARBA00023306"/>
    </source>
</evidence>
<dbReference type="GO" id="GO:0051301">
    <property type="term" value="P:cell division"/>
    <property type="evidence" value="ECO:0007669"/>
    <property type="project" value="UniProtKB-KW"/>
</dbReference>
<dbReference type="GO" id="GO:0005524">
    <property type="term" value="F:ATP binding"/>
    <property type="evidence" value="ECO:0007669"/>
    <property type="project" value="UniProtKB-UniRule"/>
</dbReference>
<evidence type="ECO:0000313" key="16">
    <source>
        <dbReference type="Proteomes" id="UP000005012"/>
    </source>
</evidence>
<feature type="binding site" evidence="10">
    <location>
        <begin position="113"/>
        <end position="119"/>
    </location>
    <ligand>
        <name>ATP</name>
        <dbReference type="ChEBI" id="CHEBI:30616"/>
    </ligand>
</feature>
<proteinExistence type="inferred from homology"/>
<dbReference type="InterPro" id="IPR035911">
    <property type="entry name" value="MurE/MurF_N"/>
</dbReference>
<evidence type="ECO:0000256" key="6">
    <source>
        <dbReference type="ARBA" id="ARBA00022960"/>
    </source>
</evidence>
<evidence type="ECO:0000313" key="15">
    <source>
        <dbReference type="EMBL" id="AFH92660.1"/>
    </source>
</evidence>
<evidence type="ECO:0000256" key="4">
    <source>
        <dbReference type="ARBA" id="ARBA00022741"/>
    </source>
</evidence>
<dbReference type="GO" id="GO:0071555">
    <property type="term" value="P:cell wall organization"/>
    <property type="evidence" value="ECO:0007669"/>
    <property type="project" value="UniProtKB-KW"/>
</dbReference>
<dbReference type="InterPro" id="IPR051046">
    <property type="entry name" value="MurCDEF_CellWall_CoF430Synth"/>
</dbReference>
<evidence type="ECO:0000256" key="11">
    <source>
        <dbReference type="RuleBase" id="RU004136"/>
    </source>
</evidence>
<dbReference type="EC" id="6.3.2.10" evidence="10 11"/>
<keyword evidence="9 10" id="KW-0961">Cell wall biogenesis/degradation</keyword>
<dbReference type="Gene3D" id="3.40.1390.10">
    <property type="entry name" value="MurE/MurF, N-terminal domain"/>
    <property type="match status" value="1"/>
</dbReference>
<evidence type="ECO:0000259" key="14">
    <source>
        <dbReference type="Pfam" id="PF08245"/>
    </source>
</evidence>
<dbReference type="InterPro" id="IPR036615">
    <property type="entry name" value="Mur_ligase_C_dom_sf"/>
</dbReference>
<keyword evidence="5 10" id="KW-0067">ATP-binding</keyword>
<evidence type="ECO:0000259" key="13">
    <source>
        <dbReference type="Pfam" id="PF02875"/>
    </source>
</evidence>
<dbReference type="Gene3D" id="3.90.190.20">
    <property type="entry name" value="Mur ligase, C-terminal domain"/>
    <property type="match status" value="1"/>
</dbReference>
<dbReference type="Pfam" id="PF01225">
    <property type="entry name" value="Mur_ligase"/>
    <property type="match status" value="1"/>
</dbReference>
<dbReference type="InterPro" id="IPR013221">
    <property type="entry name" value="Mur_ligase_cen"/>
</dbReference>
<name>A0A140NJ36_PROSM</name>
<comment type="pathway">
    <text evidence="10 11">Cell wall biogenesis; peptidoglycan biosynthesis.</text>
</comment>
<evidence type="ECO:0000256" key="10">
    <source>
        <dbReference type="HAMAP-Rule" id="MF_02019"/>
    </source>
</evidence>
<dbReference type="GO" id="GO:0009252">
    <property type="term" value="P:peptidoglycan biosynthetic process"/>
    <property type="evidence" value="ECO:0007669"/>
    <property type="project" value="UniProtKB-UniRule"/>
</dbReference>
<dbReference type="PANTHER" id="PTHR43024:SF1">
    <property type="entry name" value="UDP-N-ACETYLMURAMOYL-TRIPEPTIDE--D-ALANYL-D-ALANINE LIGASE"/>
    <property type="match status" value="1"/>
</dbReference>
<reference evidence="15 16" key="1">
    <citation type="journal article" date="2012" name="J. Bacteriol.">
        <title>Complete Genome Sequence of Providencia stuartii Clinical Isolate MRSN 2154.</title>
        <authorList>
            <person name="Clifford R.J."/>
            <person name="Hang J."/>
            <person name="Riley M.C."/>
            <person name="Onmus-Leone F."/>
            <person name="Kuschner R.A."/>
            <person name="Lesho E.P."/>
            <person name="Waterman P.E."/>
        </authorList>
    </citation>
    <scope>NUCLEOTIDE SEQUENCE [LARGE SCALE GENOMIC DNA]</scope>
    <source>
        <strain evidence="15 16">MRSN 2154</strain>
    </source>
</reference>
<feature type="domain" description="Mur ligase N-terminal catalytic" evidence="12">
    <location>
        <begin position="31"/>
        <end position="87"/>
    </location>
</feature>
<keyword evidence="2 10" id="KW-0436">Ligase</keyword>
<dbReference type="UniPathway" id="UPA00219"/>
<comment type="subcellular location">
    <subcellularLocation>
        <location evidence="10 11">Cytoplasm</location>
    </subcellularLocation>
</comment>
<dbReference type="Proteomes" id="UP000005012">
    <property type="component" value="Chromosome"/>
</dbReference>
<sequence>MIPLTLAQLEAVTAGRLFNAEGIDAATLTLSEVSTDSRQIGQDCLFIALKGERFDAHDFAPSVVENGAVALLVERELDVDCPQVIVANTRLSMGQLAAWVRKQSQAKVVGLTGSSGKTSVKEMTASILSQRGKTLYTAGNLNNDIGVPLTLFLLTHEYDYAVIEMGANHPNEIAYTTNIVKPESALVNNLFAAHLAGFGSPEGVARAKGEIYQGLPDEGTAIVNLDSYSPHWQFQPRQTVWYYSLKPQDKADFYPSDIEVKQLSTNFTLHTPVGQIAITLPLPGMHNIANVLAASALAISVGATLEDIRNGLATTKAVPGRLYPVQLSPTKVVLDDTYNANDGSMIAAINVLAKMPGYRILIAGDMGELGDYAQDCHQRVGIAAKDAGLDKVLSVGTLSEMISQFSECGEHFAFKKDLLTRLIPLVQQNEVVSILVKGSRSSAMEDVVNALKECFAC</sequence>
<organism evidence="15 16">
    <name type="scientific">Providencia stuartii (strain MRSN 2154)</name>
    <dbReference type="NCBI Taxonomy" id="1157951"/>
    <lineage>
        <taxon>Bacteria</taxon>
        <taxon>Pseudomonadati</taxon>
        <taxon>Pseudomonadota</taxon>
        <taxon>Gammaproteobacteria</taxon>
        <taxon>Enterobacterales</taxon>
        <taxon>Morganellaceae</taxon>
        <taxon>Providencia</taxon>
    </lineage>
</organism>
<keyword evidence="8 10" id="KW-0131">Cell cycle</keyword>
<dbReference type="Gene3D" id="3.40.1190.10">
    <property type="entry name" value="Mur-like, catalytic domain"/>
    <property type="match status" value="1"/>
</dbReference>
<keyword evidence="4 10" id="KW-0547">Nucleotide-binding</keyword>
<dbReference type="InterPro" id="IPR004101">
    <property type="entry name" value="Mur_ligase_C"/>
</dbReference>
<dbReference type="Pfam" id="PF08245">
    <property type="entry name" value="Mur_ligase_M"/>
    <property type="match status" value="1"/>
</dbReference>
<dbReference type="SUPFAM" id="SSF53244">
    <property type="entry name" value="MurD-like peptide ligases, peptide-binding domain"/>
    <property type="match status" value="1"/>
</dbReference>
<dbReference type="EMBL" id="CP003488">
    <property type="protein sequence ID" value="AFH92660.1"/>
    <property type="molecule type" value="Genomic_DNA"/>
</dbReference>